<feature type="compositionally biased region" description="Basic and acidic residues" evidence="4">
    <location>
        <begin position="1"/>
        <end position="10"/>
    </location>
</feature>
<feature type="region of interest" description="Disordered" evidence="4">
    <location>
        <begin position="1"/>
        <end position="50"/>
    </location>
</feature>
<dbReference type="Gene3D" id="3.80.30.30">
    <property type="match status" value="1"/>
</dbReference>
<comment type="caution">
    <text evidence="6">The sequence shown here is derived from an EMBL/GenBank/DDBJ whole genome shotgun (WGS) entry which is preliminary data.</text>
</comment>
<evidence type="ECO:0000313" key="7">
    <source>
        <dbReference type="Proteomes" id="UP000598217"/>
    </source>
</evidence>
<feature type="region of interest" description="Disordered" evidence="4">
    <location>
        <begin position="326"/>
        <end position="362"/>
    </location>
</feature>
<proteinExistence type="predicted"/>
<evidence type="ECO:0000259" key="5">
    <source>
        <dbReference type="PROSITE" id="PS51918"/>
    </source>
</evidence>
<dbReference type="InterPro" id="IPR007197">
    <property type="entry name" value="rSAM"/>
</dbReference>
<keyword evidence="1" id="KW-0479">Metal-binding</keyword>
<accession>A0ABR9HGS3</accession>
<sequence length="362" mass="39799">MRWENLRDDTATGQTALFEAPAAPVARGSGRAGLGTPPPGPVRAGQDGEPVSIEVRARSVINRVPGADPMFRWTVNPYRGCSHACVYCFARRTHEYLDLDSGRDFDTRILVKVNAGERLRAELARPSWRGEHIAMGTNTDPYQRAEGRYRLMPQIIRALRDAANPFSILTKGTLVLRDLDLLEQAARVTDVGMAFSVGSVDEAVWRTVEPGTPGPRARLDAVRRLTERGLGCSVLMAPILPGLTDSVEQIEETVAAVAEAGATRLTPVVLHLRPGAREWYRSWLHREHPRLLPLYRELYGRGSYAPESYQRIVTTAVREIAERYGLNRPGSARKPQHDAEPDAAAGGPDAQLSLDLAESGGR</sequence>
<keyword evidence="3" id="KW-0411">Iron-sulfur</keyword>
<gene>
    <name evidence="6" type="ORF">H4W79_002440</name>
</gene>
<dbReference type="RefSeq" id="WP_191270077.1">
    <property type="nucleotide sequence ID" value="NZ_BMXJ01000003.1"/>
</dbReference>
<reference evidence="6 7" key="1">
    <citation type="submission" date="2020-10" db="EMBL/GenBank/DDBJ databases">
        <title>Sequencing the genomes of 1000 actinobacteria strains.</title>
        <authorList>
            <person name="Klenk H.-P."/>
        </authorList>
    </citation>
    <scope>NUCLEOTIDE SEQUENCE [LARGE SCALE GENOMIC DNA]</scope>
    <source>
        <strain evidence="6 7">DSM 45157</strain>
    </source>
</reference>
<protein>
    <submittedName>
        <fullName evidence="6">DNA repair photolyase</fullName>
    </submittedName>
</protein>
<dbReference type="NCBIfam" id="NF038135">
    <property type="entry name" value="rSAM_Rv2578c"/>
    <property type="match status" value="1"/>
</dbReference>
<keyword evidence="2" id="KW-0408">Iron</keyword>
<dbReference type="InterPro" id="IPR006638">
    <property type="entry name" value="Elp3/MiaA/NifB-like_rSAM"/>
</dbReference>
<evidence type="ECO:0000313" key="6">
    <source>
        <dbReference type="EMBL" id="MBE1458226.1"/>
    </source>
</evidence>
<keyword evidence="7" id="KW-1185">Reference proteome</keyword>
<organism evidence="6 7">
    <name type="scientific">Nocardiopsis terrae</name>
    <dbReference type="NCBI Taxonomy" id="372655"/>
    <lineage>
        <taxon>Bacteria</taxon>
        <taxon>Bacillati</taxon>
        <taxon>Actinomycetota</taxon>
        <taxon>Actinomycetes</taxon>
        <taxon>Streptosporangiales</taxon>
        <taxon>Nocardiopsidaceae</taxon>
        <taxon>Nocardiopsis</taxon>
    </lineage>
</organism>
<dbReference type="PANTHER" id="PTHR43432">
    <property type="entry name" value="SLR0285 PROTEIN"/>
    <property type="match status" value="1"/>
</dbReference>
<evidence type="ECO:0000256" key="3">
    <source>
        <dbReference type="ARBA" id="ARBA00023014"/>
    </source>
</evidence>
<evidence type="ECO:0000256" key="4">
    <source>
        <dbReference type="SAM" id="MobiDB-lite"/>
    </source>
</evidence>
<dbReference type="CDD" id="cd01335">
    <property type="entry name" value="Radical_SAM"/>
    <property type="match status" value="1"/>
</dbReference>
<dbReference type="Proteomes" id="UP000598217">
    <property type="component" value="Unassembled WGS sequence"/>
</dbReference>
<dbReference type="InterPro" id="IPR040086">
    <property type="entry name" value="MJ0683-like"/>
</dbReference>
<evidence type="ECO:0000256" key="2">
    <source>
        <dbReference type="ARBA" id="ARBA00023004"/>
    </source>
</evidence>
<dbReference type="InterPro" id="IPR058240">
    <property type="entry name" value="rSAM_sf"/>
</dbReference>
<dbReference type="SUPFAM" id="SSF102114">
    <property type="entry name" value="Radical SAM enzymes"/>
    <property type="match status" value="1"/>
</dbReference>
<dbReference type="Pfam" id="PF04055">
    <property type="entry name" value="Radical_SAM"/>
    <property type="match status" value="1"/>
</dbReference>
<dbReference type="PANTHER" id="PTHR43432:SF3">
    <property type="entry name" value="SLR0285 PROTEIN"/>
    <property type="match status" value="1"/>
</dbReference>
<dbReference type="PROSITE" id="PS51918">
    <property type="entry name" value="RADICAL_SAM"/>
    <property type="match status" value="1"/>
</dbReference>
<feature type="domain" description="Radical SAM core" evidence="5">
    <location>
        <begin position="67"/>
        <end position="301"/>
    </location>
</feature>
<dbReference type="SFLD" id="SFLDS00029">
    <property type="entry name" value="Radical_SAM"/>
    <property type="match status" value="1"/>
</dbReference>
<dbReference type="EMBL" id="JADBDY010000001">
    <property type="protein sequence ID" value="MBE1458226.1"/>
    <property type="molecule type" value="Genomic_DNA"/>
</dbReference>
<name>A0ABR9HGS3_9ACTN</name>
<dbReference type="SMART" id="SM00729">
    <property type="entry name" value="Elp3"/>
    <property type="match status" value="1"/>
</dbReference>
<evidence type="ECO:0000256" key="1">
    <source>
        <dbReference type="ARBA" id="ARBA00022723"/>
    </source>
</evidence>
<dbReference type="SFLD" id="SFLDG01084">
    <property type="entry name" value="Uncharacterised_Radical_SAM_Su"/>
    <property type="match status" value="1"/>
</dbReference>